<dbReference type="CDD" id="cd16329">
    <property type="entry name" value="LolA_like"/>
    <property type="match status" value="1"/>
</dbReference>
<keyword evidence="1" id="KW-0732">Signal</keyword>
<name>A0A2N7TYF3_9GAMM</name>
<dbReference type="Gene3D" id="2.50.20.10">
    <property type="entry name" value="Lipoprotein localisation LolA/LolB/LppX"/>
    <property type="match status" value="1"/>
</dbReference>
<comment type="caution">
    <text evidence="3">The sequence shown here is derived from an EMBL/GenBank/DDBJ whole genome shotgun (WGS) entry which is preliminary data.</text>
</comment>
<proteinExistence type="predicted"/>
<evidence type="ECO:0000313" key="3">
    <source>
        <dbReference type="EMBL" id="PMR73175.1"/>
    </source>
</evidence>
<sequence length="275" mass="31370">MNLSRLFRHLCAARHALLTGGGALALALITGSAQAQAPDVTEIVERANQASFYAGNDGRSEARMRIIDGSGREQVRQFTLLRRNGEAGRQRYLVAFSRPTDVRGTVFLVYKNPGADDDRWLYLPGLDLVRRIAPGDKRTSFVGSHVFYEDVSGRHLEDDTHELIETTAEHYVVKSTPKNPGSVEFAEFTTWIDRDTWLPMRSEYARDRRVYRRMTIQEVQQIDGYPTGTRMLMEDLDSGGHTLVEFRFSAYDLGIPESVFTERSLRNPPRQWLER</sequence>
<protein>
    <submittedName>
        <fullName evidence="3">Outer membrane lipoprotein-sorting protein</fullName>
    </submittedName>
</protein>
<reference evidence="3 4" key="1">
    <citation type="submission" date="2018-01" db="EMBL/GenBank/DDBJ databases">
        <title>Halomonas endophytica sp. nov., isolated from storage liquid in the stems of Populus euphratica.</title>
        <authorList>
            <person name="Chen C."/>
        </authorList>
    </citation>
    <scope>NUCLEOTIDE SEQUENCE [LARGE SCALE GENOMIC DNA]</scope>
    <source>
        <strain evidence="3 4">MC28</strain>
    </source>
</reference>
<dbReference type="AlphaFoldDB" id="A0A2N7TYF3"/>
<dbReference type="Proteomes" id="UP000235803">
    <property type="component" value="Unassembled WGS sequence"/>
</dbReference>
<dbReference type="EMBL" id="PNRF01000037">
    <property type="protein sequence ID" value="PMR73175.1"/>
    <property type="molecule type" value="Genomic_DNA"/>
</dbReference>
<gene>
    <name evidence="3" type="ORF">C1H69_17670</name>
</gene>
<evidence type="ECO:0000259" key="2">
    <source>
        <dbReference type="Pfam" id="PF17131"/>
    </source>
</evidence>
<feature type="domain" description="Uncharacterized protein TP-0789" evidence="2">
    <location>
        <begin position="88"/>
        <end position="266"/>
    </location>
</feature>
<evidence type="ECO:0000256" key="1">
    <source>
        <dbReference type="SAM" id="SignalP"/>
    </source>
</evidence>
<feature type="signal peptide" evidence="1">
    <location>
        <begin position="1"/>
        <end position="35"/>
    </location>
</feature>
<keyword evidence="3" id="KW-0449">Lipoprotein</keyword>
<feature type="chain" id="PRO_5014976830" evidence="1">
    <location>
        <begin position="36"/>
        <end position="275"/>
    </location>
</feature>
<accession>A0A2N7TYF3</accession>
<organism evidence="3 4">
    <name type="scientific">Billgrantia endophytica</name>
    <dbReference type="NCBI Taxonomy" id="2033802"/>
    <lineage>
        <taxon>Bacteria</taxon>
        <taxon>Pseudomonadati</taxon>
        <taxon>Pseudomonadota</taxon>
        <taxon>Gammaproteobacteria</taxon>
        <taxon>Oceanospirillales</taxon>
        <taxon>Halomonadaceae</taxon>
        <taxon>Billgrantia</taxon>
    </lineage>
</organism>
<keyword evidence="4" id="KW-1185">Reference proteome</keyword>
<dbReference type="Pfam" id="PF17131">
    <property type="entry name" value="LolA_like"/>
    <property type="match status" value="1"/>
</dbReference>
<evidence type="ECO:0000313" key="4">
    <source>
        <dbReference type="Proteomes" id="UP000235803"/>
    </source>
</evidence>
<dbReference type="RefSeq" id="WP_102654697.1">
    <property type="nucleotide sequence ID" value="NZ_PNRF01000037.1"/>
</dbReference>
<dbReference type="OrthoDB" id="9803781at2"/>
<dbReference type="InterPro" id="IPR033399">
    <property type="entry name" value="TP_0789-like"/>
</dbReference>